<keyword evidence="1" id="KW-1133">Transmembrane helix</keyword>
<feature type="transmembrane region" description="Helical" evidence="1">
    <location>
        <begin position="68"/>
        <end position="87"/>
    </location>
</feature>
<proteinExistence type="predicted"/>
<gene>
    <name evidence="2" type="ORF">PAP_10250</name>
</gene>
<dbReference type="Proteomes" id="UP000027981">
    <property type="component" value="Chromosome"/>
</dbReference>
<organism evidence="2 3">
    <name type="scientific">Palaeococcus pacificus DY20341</name>
    <dbReference type="NCBI Taxonomy" id="1343739"/>
    <lineage>
        <taxon>Archaea</taxon>
        <taxon>Methanobacteriati</taxon>
        <taxon>Methanobacteriota</taxon>
        <taxon>Thermococci</taxon>
        <taxon>Thermococcales</taxon>
        <taxon>Thermococcaceae</taxon>
        <taxon>Palaeococcus</taxon>
    </lineage>
</organism>
<dbReference type="eggNOG" id="arCOG05781">
    <property type="taxonomic scope" value="Archaea"/>
</dbReference>
<reference evidence="3" key="1">
    <citation type="submission" date="2013-06" db="EMBL/GenBank/DDBJ databases">
        <title>Complete Genome Sequence of Hyperthermophilic Palaeococcus pacificus DY20341T, Isolated from a Deep-Sea Hydrothermal Sediments.</title>
        <authorList>
            <person name="Zeng X."/>
            <person name="Shao Z."/>
        </authorList>
    </citation>
    <scope>NUCLEOTIDE SEQUENCE [LARGE SCALE GENOMIC DNA]</scope>
    <source>
        <strain evidence="3">DY20341</strain>
    </source>
</reference>
<dbReference type="EMBL" id="CP006019">
    <property type="protein sequence ID" value="AIF70421.1"/>
    <property type="molecule type" value="Genomic_DNA"/>
</dbReference>
<name>A0A075LW35_9EURY</name>
<keyword evidence="3" id="KW-1185">Reference proteome</keyword>
<feature type="transmembrane region" description="Helical" evidence="1">
    <location>
        <begin position="30"/>
        <end position="47"/>
    </location>
</feature>
<evidence type="ECO:0000313" key="2">
    <source>
        <dbReference type="EMBL" id="AIF70421.1"/>
    </source>
</evidence>
<keyword evidence="1" id="KW-0472">Membrane</keyword>
<dbReference type="OrthoDB" id="85757at2157"/>
<dbReference type="RefSeq" id="WP_048165867.1">
    <property type="nucleotide sequence ID" value="NZ_CP006019.1"/>
</dbReference>
<dbReference type="AlphaFoldDB" id="A0A075LW35"/>
<sequence length="111" mass="12653">MNVNNKITLMIYGLGALAGVLSGLTGANTAIGLFVGLAIYFISPKIITTVIKELPDDLNEDKLILRRGFWGFLLFWFYFWVLTYNIMGHFEPNFYAPERALLYKFLYNTTG</sequence>
<keyword evidence="1" id="KW-0812">Transmembrane</keyword>
<evidence type="ECO:0000313" key="3">
    <source>
        <dbReference type="Proteomes" id="UP000027981"/>
    </source>
</evidence>
<dbReference type="GeneID" id="24843140"/>
<evidence type="ECO:0000256" key="1">
    <source>
        <dbReference type="SAM" id="Phobius"/>
    </source>
</evidence>
<dbReference type="HOGENOM" id="CLU_2204242_0_0_2"/>
<accession>A0A075LW35</accession>
<protein>
    <submittedName>
        <fullName evidence="2">Uncharacterized protein</fullName>
    </submittedName>
</protein>
<dbReference type="KEGG" id="ppac:PAP_10250"/>
<dbReference type="STRING" id="1343739.PAP_10250"/>
<reference evidence="2 3" key="2">
    <citation type="journal article" date="2015" name="Genome Announc.">
        <title>Complete Genome Sequence of Hyperthermophilic Piezophilic Archaeon Palaeococcus pacificus DY20341T, Isolated from Deep-Sea Hydrothermal Sediments.</title>
        <authorList>
            <person name="Zeng X."/>
            <person name="Jebbar M."/>
            <person name="Shao Z."/>
        </authorList>
    </citation>
    <scope>NUCLEOTIDE SEQUENCE [LARGE SCALE GENOMIC DNA]</scope>
    <source>
        <strain evidence="2 3">DY20341</strain>
    </source>
</reference>